<protein>
    <submittedName>
        <fullName evidence="8">Sugar ABC transporter substrate-binding protein</fullName>
    </submittedName>
</protein>
<dbReference type="PANTHER" id="PTHR43649:SF33">
    <property type="entry name" value="POLYGALACTURONAN_RHAMNOGALACTURONAN-BINDING PROTEIN YTCQ"/>
    <property type="match status" value="1"/>
</dbReference>
<comment type="similarity">
    <text evidence="2">Belongs to the bacterial solute-binding protein 1 family.</text>
</comment>
<evidence type="ECO:0000256" key="6">
    <source>
        <dbReference type="ARBA" id="ARBA00023139"/>
    </source>
</evidence>
<evidence type="ECO:0000256" key="2">
    <source>
        <dbReference type="ARBA" id="ARBA00008520"/>
    </source>
</evidence>
<dbReference type="EMBL" id="DTIN01000043">
    <property type="protein sequence ID" value="HFX14338.1"/>
    <property type="molecule type" value="Genomic_DNA"/>
</dbReference>
<comment type="caution">
    <text evidence="8">The sequence shown here is derived from an EMBL/GenBank/DDBJ whole genome shotgun (WGS) entry which is preliminary data.</text>
</comment>
<dbReference type="AlphaFoldDB" id="A0A7C3RJI9"/>
<dbReference type="GO" id="GO:0042597">
    <property type="term" value="C:periplasmic space"/>
    <property type="evidence" value="ECO:0007669"/>
    <property type="project" value="UniProtKB-SubCell"/>
</dbReference>
<dbReference type="Pfam" id="PF01547">
    <property type="entry name" value="SBP_bac_1"/>
    <property type="match status" value="1"/>
</dbReference>
<evidence type="ECO:0000256" key="5">
    <source>
        <dbReference type="ARBA" id="ARBA00023136"/>
    </source>
</evidence>
<keyword evidence="5" id="KW-0472">Membrane</keyword>
<dbReference type="InterPro" id="IPR050490">
    <property type="entry name" value="Bact_solute-bd_prot1"/>
</dbReference>
<dbReference type="InterPro" id="IPR006059">
    <property type="entry name" value="SBP"/>
</dbReference>
<evidence type="ECO:0000256" key="1">
    <source>
        <dbReference type="ARBA" id="ARBA00004418"/>
    </source>
</evidence>
<gene>
    <name evidence="8" type="ORF">ENW00_09415</name>
</gene>
<dbReference type="Gene3D" id="3.40.190.10">
    <property type="entry name" value="Periplasmic binding protein-like II"/>
    <property type="match status" value="1"/>
</dbReference>
<accession>A0A7C3RJI9</accession>
<proteinExistence type="inferred from homology"/>
<name>A0A7C3RJI9_DICTH</name>
<reference evidence="8" key="1">
    <citation type="journal article" date="2020" name="mSystems">
        <title>Genome- and Community-Level Interaction Insights into Carbon Utilization and Element Cycling Functions of Hydrothermarchaeota in Hydrothermal Sediment.</title>
        <authorList>
            <person name="Zhou Z."/>
            <person name="Liu Y."/>
            <person name="Xu W."/>
            <person name="Pan J."/>
            <person name="Luo Z.H."/>
            <person name="Li M."/>
        </authorList>
    </citation>
    <scope>NUCLEOTIDE SEQUENCE [LARGE SCALE GENOMIC DNA]</scope>
    <source>
        <strain evidence="8">SpSt-81</strain>
    </source>
</reference>
<organism evidence="8">
    <name type="scientific">Dictyoglomus thermophilum</name>
    <dbReference type="NCBI Taxonomy" id="14"/>
    <lineage>
        <taxon>Bacteria</taxon>
        <taxon>Pseudomonadati</taxon>
        <taxon>Dictyoglomota</taxon>
        <taxon>Dictyoglomia</taxon>
        <taxon>Dictyoglomales</taxon>
        <taxon>Dictyoglomaceae</taxon>
        <taxon>Dictyoglomus</taxon>
    </lineage>
</organism>
<evidence type="ECO:0000256" key="4">
    <source>
        <dbReference type="ARBA" id="ARBA00022729"/>
    </source>
</evidence>
<dbReference type="CDD" id="cd13585">
    <property type="entry name" value="PBP2_TMBP_like"/>
    <property type="match status" value="1"/>
</dbReference>
<evidence type="ECO:0000256" key="7">
    <source>
        <dbReference type="ARBA" id="ARBA00023288"/>
    </source>
</evidence>
<keyword evidence="3" id="KW-1003">Cell membrane</keyword>
<dbReference type="PANTHER" id="PTHR43649">
    <property type="entry name" value="ARABINOSE-BINDING PROTEIN-RELATED"/>
    <property type="match status" value="1"/>
</dbReference>
<keyword evidence="7" id="KW-0449">Lipoprotein</keyword>
<evidence type="ECO:0000313" key="8">
    <source>
        <dbReference type="EMBL" id="HFX14338.1"/>
    </source>
</evidence>
<keyword evidence="6" id="KW-0564">Palmitate</keyword>
<comment type="subcellular location">
    <subcellularLocation>
        <location evidence="1">Periplasm</location>
    </subcellularLocation>
</comment>
<sequence length="422" mass="48939">MKKLRFLSVLLVSLLLIIPLEAQNRIEIVYMRWGDLKEIEIEKKIVESFNQSQNKIFVRLESAAWGAYWQQLQNRIAAGNAPDVMLISGAYFIDLASKGVFLDITDWMNKEINLKNYYYTPEVCEWNGKKYAMVRDITIGGVMYYNKDLFDKYKVRYPDWTWNWNKWLDAAKKLTIDENKDGTPEIWGLYIPTWGEGGLYPIIWSAGGEILTKDRRACVIYSNPKSLEGLKFMYDIRYKYKVCPSESFMQGLADPFMTGNFAMTTGITSFIVGYKKLPFRWGIAPIPSGPAGRHMTVNQLSLAIYSKSKYPREAWEFIKFAVGPKGQEIMGKGYQAIPALKTKTRVYFDEENIRPALKIFELYEKGQLKSLNFTPSWLEWNNMLETTLGYAWQGRVDIEKAAKTAEERVNKILKEAWDKLNK</sequence>
<keyword evidence="4" id="KW-0732">Signal</keyword>
<evidence type="ECO:0000256" key="3">
    <source>
        <dbReference type="ARBA" id="ARBA00022475"/>
    </source>
</evidence>
<dbReference type="SUPFAM" id="SSF53850">
    <property type="entry name" value="Periplasmic binding protein-like II"/>
    <property type="match status" value="1"/>
</dbReference>